<evidence type="ECO:0000256" key="1">
    <source>
        <dbReference type="SAM" id="Phobius"/>
    </source>
</evidence>
<reference evidence="2 3" key="1">
    <citation type="submission" date="2020-08" db="EMBL/GenBank/DDBJ databases">
        <title>Genomic Encyclopedia of Type Strains, Phase IV (KMG-IV): sequencing the most valuable type-strain genomes for metagenomic binning, comparative biology and taxonomic classification.</title>
        <authorList>
            <person name="Goeker M."/>
        </authorList>
    </citation>
    <scope>NUCLEOTIDE SEQUENCE [LARGE SCALE GENOMIC DNA]</scope>
    <source>
        <strain evidence="2 3">DSM 22071</strain>
    </source>
</reference>
<dbReference type="EMBL" id="JACHID010000011">
    <property type="protein sequence ID" value="MBB5022480.1"/>
    <property type="molecule type" value="Genomic_DNA"/>
</dbReference>
<feature type="transmembrane region" description="Helical" evidence="1">
    <location>
        <begin position="84"/>
        <end position="107"/>
    </location>
</feature>
<proteinExistence type="predicted"/>
<feature type="transmembrane region" description="Helical" evidence="1">
    <location>
        <begin position="12"/>
        <end position="34"/>
    </location>
</feature>
<dbReference type="Proteomes" id="UP000528322">
    <property type="component" value="Unassembled WGS sequence"/>
</dbReference>
<accession>A0A7W7Y5I1</accession>
<sequence length="131" mass="15151">MVMDTIVLIKDIIYYFISFIGIAVVLWAVVEATIKFLRIEFNYRHDLKRFSYETRKVRERLGIHLIFSLDIFVGADIIKTVGAPSITSVVILLVIVTIRIALSYFLAKEIERNKEMMKELEAMYGEGDKTV</sequence>
<name>A0A7W7Y5I1_9BACT</name>
<evidence type="ECO:0000313" key="3">
    <source>
        <dbReference type="Proteomes" id="UP000528322"/>
    </source>
</evidence>
<dbReference type="AlphaFoldDB" id="A0A7W7Y5I1"/>
<keyword evidence="3" id="KW-1185">Reference proteome</keyword>
<comment type="caution">
    <text evidence="2">The sequence shown here is derived from an EMBL/GenBank/DDBJ whole genome shotgun (WGS) entry which is preliminary data.</text>
</comment>
<dbReference type="InterPro" id="IPR012427">
    <property type="entry name" value="DUF1622"/>
</dbReference>
<keyword evidence="1" id="KW-0812">Transmembrane</keyword>
<evidence type="ECO:0000313" key="2">
    <source>
        <dbReference type="EMBL" id="MBB5022480.1"/>
    </source>
</evidence>
<dbReference type="Pfam" id="PF07784">
    <property type="entry name" value="DUF1622"/>
    <property type="match status" value="1"/>
</dbReference>
<organism evidence="2 3">
    <name type="scientific">Desulfurispira natronophila</name>
    <dbReference type="NCBI Taxonomy" id="682562"/>
    <lineage>
        <taxon>Bacteria</taxon>
        <taxon>Pseudomonadati</taxon>
        <taxon>Chrysiogenota</taxon>
        <taxon>Chrysiogenia</taxon>
        <taxon>Chrysiogenales</taxon>
        <taxon>Chrysiogenaceae</taxon>
        <taxon>Desulfurispira</taxon>
    </lineage>
</organism>
<protein>
    <submittedName>
        <fullName evidence="2">Putative membrane protein</fullName>
    </submittedName>
</protein>
<dbReference type="PANTHER" id="PTHR38468:SF1">
    <property type="entry name" value="SLL0939 PROTEIN"/>
    <property type="match status" value="1"/>
</dbReference>
<gene>
    <name evidence="2" type="ORF">HNR37_001817</name>
</gene>
<keyword evidence="1" id="KW-0472">Membrane</keyword>
<keyword evidence="1" id="KW-1133">Transmembrane helix</keyword>
<dbReference type="PANTHER" id="PTHR38468">
    <property type="entry name" value="SLL0939 PROTEIN"/>
    <property type="match status" value="1"/>
</dbReference>